<dbReference type="PANTHER" id="PTHR37984:SF5">
    <property type="entry name" value="PROTEIN NYNRIN-LIKE"/>
    <property type="match status" value="1"/>
</dbReference>
<accession>A0A9Q3FEY9</accession>
<proteinExistence type="predicted"/>
<keyword evidence="1" id="KW-0694">RNA-binding</keyword>
<dbReference type="PROSITE" id="PS50994">
    <property type="entry name" value="INTEGRASE"/>
    <property type="match status" value="1"/>
</dbReference>
<organism evidence="3 4">
    <name type="scientific">Austropuccinia psidii MF-1</name>
    <dbReference type="NCBI Taxonomy" id="1389203"/>
    <lineage>
        <taxon>Eukaryota</taxon>
        <taxon>Fungi</taxon>
        <taxon>Dikarya</taxon>
        <taxon>Basidiomycota</taxon>
        <taxon>Pucciniomycotina</taxon>
        <taxon>Pucciniomycetes</taxon>
        <taxon>Pucciniales</taxon>
        <taxon>Sphaerophragmiaceae</taxon>
        <taxon>Austropuccinia</taxon>
    </lineage>
</organism>
<dbReference type="Gene3D" id="3.30.420.10">
    <property type="entry name" value="Ribonuclease H-like superfamily/Ribonuclease H"/>
    <property type="match status" value="2"/>
</dbReference>
<evidence type="ECO:0000256" key="1">
    <source>
        <dbReference type="ARBA" id="ARBA00022884"/>
    </source>
</evidence>
<dbReference type="Proteomes" id="UP000765509">
    <property type="component" value="Unassembled WGS sequence"/>
</dbReference>
<comment type="caution">
    <text evidence="3">The sequence shown here is derived from an EMBL/GenBank/DDBJ whole genome shotgun (WGS) entry which is preliminary data.</text>
</comment>
<evidence type="ECO:0000259" key="2">
    <source>
        <dbReference type="PROSITE" id="PS50994"/>
    </source>
</evidence>
<keyword evidence="4" id="KW-1185">Reference proteome</keyword>
<dbReference type="OrthoDB" id="3158924at2759"/>
<dbReference type="GO" id="GO:0005634">
    <property type="term" value="C:nucleus"/>
    <property type="evidence" value="ECO:0007669"/>
    <property type="project" value="UniProtKB-ARBA"/>
</dbReference>
<dbReference type="PANTHER" id="PTHR37984">
    <property type="entry name" value="PROTEIN CBG26694"/>
    <property type="match status" value="1"/>
</dbReference>
<dbReference type="InterPro" id="IPR001584">
    <property type="entry name" value="Integrase_cat-core"/>
</dbReference>
<dbReference type="EMBL" id="AVOT02043372">
    <property type="protein sequence ID" value="MBW0538818.1"/>
    <property type="molecule type" value="Genomic_DNA"/>
</dbReference>
<gene>
    <name evidence="3" type="ORF">O181_078533</name>
</gene>
<dbReference type="InterPro" id="IPR012337">
    <property type="entry name" value="RNaseH-like_sf"/>
</dbReference>
<reference evidence="3" key="1">
    <citation type="submission" date="2021-03" db="EMBL/GenBank/DDBJ databases">
        <title>Draft genome sequence of rust myrtle Austropuccinia psidii MF-1, a brazilian biotype.</title>
        <authorList>
            <person name="Quecine M.C."/>
            <person name="Pachon D.M.R."/>
            <person name="Bonatelli M.L."/>
            <person name="Correr F.H."/>
            <person name="Franceschini L.M."/>
            <person name="Leite T.F."/>
            <person name="Margarido G.R.A."/>
            <person name="Almeida C.A."/>
            <person name="Ferrarezi J.A."/>
            <person name="Labate C.A."/>
        </authorList>
    </citation>
    <scope>NUCLEOTIDE SEQUENCE</scope>
    <source>
        <strain evidence="3">MF-1</strain>
    </source>
</reference>
<dbReference type="InterPro" id="IPR036397">
    <property type="entry name" value="RNaseH_sf"/>
</dbReference>
<name>A0A9Q3FEY9_9BASI</name>
<dbReference type="SUPFAM" id="SSF53098">
    <property type="entry name" value="Ribonuclease H-like"/>
    <property type="match status" value="1"/>
</dbReference>
<sequence length="229" mass="25745">MIKMQEPSRPWEILHMDCVTGLPPGGDKSYNTGLVIFDRFGKTPIFLPCQKDDTAMYTALLHYGQTLTNYFGTKLSFLIAYHPQTNGLAERMIQTLEDIVRIFCAYGLGLKDCGGFTHDWCTHLPALALAYKKLIHSSTNQTPAVLEKGWNHRLPQDPLTKDLGDLHPIAASFKGILENAIKHALRCMEDSFAYAKDKWDKSHATPDFKVGYLVPVSTTHFNNIKGCKK</sequence>
<dbReference type="InterPro" id="IPR050951">
    <property type="entry name" value="Retrovirus_Pol_polyprotein"/>
</dbReference>
<dbReference type="GO" id="GO:0003723">
    <property type="term" value="F:RNA binding"/>
    <property type="evidence" value="ECO:0007669"/>
    <property type="project" value="UniProtKB-KW"/>
</dbReference>
<dbReference type="AlphaFoldDB" id="A0A9Q3FEY9"/>
<feature type="domain" description="Integrase catalytic" evidence="2">
    <location>
        <begin position="52"/>
        <end position="151"/>
    </location>
</feature>
<evidence type="ECO:0000313" key="4">
    <source>
        <dbReference type="Proteomes" id="UP000765509"/>
    </source>
</evidence>
<evidence type="ECO:0000313" key="3">
    <source>
        <dbReference type="EMBL" id="MBW0538818.1"/>
    </source>
</evidence>
<protein>
    <recommendedName>
        <fullName evidence="2">Integrase catalytic domain-containing protein</fullName>
    </recommendedName>
</protein>
<dbReference type="GO" id="GO:0015074">
    <property type="term" value="P:DNA integration"/>
    <property type="evidence" value="ECO:0007669"/>
    <property type="project" value="InterPro"/>
</dbReference>